<dbReference type="SUPFAM" id="SSF81901">
    <property type="entry name" value="HCP-like"/>
    <property type="match status" value="1"/>
</dbReference>
<dbReference type="Proteomes" id="UP000002743">
    <property type="component" value="Chromosome"/>
</dbReference>
<dbReference type="InterPro" id="IPR006597">
    <property type="entry name" value="Sel1-like"/>
</dbReference>
<dbReference type="STRING" id="582744.Msip34_2741"/>
<reference evidence="1 2" key="2">
    <citation type="journal article" date="2011" name="J. Bacteriol.">
        <title>Genomes of three methylotrophs from a single niche uncover genetic and metabolic divergence of Methylophilaceae.</title>
        <authorList>
            <person name="Lapidus A."/>
            <person name="Clum A."/>
            <person name="Labutti K."/>
            <person name="Kaluzhnaya M.G."/>
            <person name="Lim S."/>
            <person name="Beck D.A."/>
            <person name="Glavina Del Rio T."/>
            <person name="Nolan M."/>
            <person name="Mavromatis K."/>
            <person name="Huntemann M."/>
            <person name="Lucas S."/>
            <person name="Lidstrom M.E."/>
            <person name="Ivanova N."/>
            <person name="Chistoserdova L."/>
        </authorList>
    </citation>
    <scope>NUCLEOTIDE SEQUENCE [LARGE SCALE GENOMIC DNA]</scope>
    <source>
        <strain evidence="1 2">SIP3-4</strain>
    </source>
</reference>
<dbReference type="eggNOG" id="COG0790">
    <property type="taxonomic scope" value="Bacteria"/>
</dbReference>
<dbReference type="KEGG" id="mei:Msip34_2741"/>
<keyword evidence="2" id="KW-1185">Reference proteome</keyword>
<organism evidence="1 2">
    <name type="scientific">Methylovorus glucosotrophus (strain SIP3-4)</name>
    <dbReference type="NCBI Taxonomy" id="582744"/>
    <lineage>
        <taxon>Bacteria</taxon>
        <taxon>Pseudomonadati</taxon>
        <taxon>Pseudomonadota</taxon>
        <taxon>Betaproteobacteria</taxon>
        <taxon>Nitrosomonadales</taxon>
        <taxon>Methylophilaceae</taxon>
        <taxon>Methylovorus</taxon>
    </lineage>
</organism>
<dbReference type="Pfam" id="PF08238">
    <property type="entry name" value="Sel1"/>
    <property type="match status" value="4"/>
</dbReference>
<evidence type="ECO:0000313" key="2">
    <source>
        <dbReference type="Proteomes" id="UP000002743"/>
    </source>
</evidence>
<dbReference type="AlphaFoldDB" id="C6XBK8"/>
<evidence type="ECO:0000313" key="1">
    <source>
        <dbReference type="EMBL" id="ACT51978.1"/>
    </source>
</evidence>
<dbReference type="HOGENOM" id="CLU_000288_36_8_4"/>
<protein>
    <submittedName>
        <fullName evidence="1">Sel1 domain protein repeat-containing protein</fullName>
    </submittedName>
</protein>
<proteinExistence type="predicted"/>
<dbReference type="InterPro" id="IPR011990">
    <property type="entry name" value="TPR-like_helical_dom_sf"/>
</dbReference>
<accession>C6XBK8</accession>
<reference evidence="2" key="1">
    <citation type="submission" date="2009-07" db="EMBL/GenBank/DDBJ databases">
        <title>Complete sequence of chromosome of Methylovorus sp. SIP3-4.</title>
        <authorList>
            <person name="Lucas S."/>
            <person name="Copeland A."/>
            <person name="Lapidus A."/>
            <person name="Glavina del Rio T."/>
            <person name="Tice H."/>
            <person name="Bruce D."/>
            <person name="Goodwin L."/>
            <person name="Pitluck S."/>
            <person name="Clum A."/>
            <person name="Larimer F."/>
            <person name="Land M."/>
            <person name="Hauser L."/>
            <person name="Kyrpides N."/>
            <person name="Mikhailova N."/>
            <person name="Kayluzhnaya M."/>
            <person name="Chistoserdova L."/>
        </authorList>
    </citation>
    <scope>NUCLEOTIDE SEQUENCE [LARGE SCALE GENOMIC DNA]</scope>
    <source>
        <strain evidence="2">SIP3-4</strain>
    </source>
</reference>
<dbReference type="SMART" id="SM00671">
    <property type="entry name" value="SEL1"/>
    <property type="match status" value="4"/>
</dbReference>
<name>C6XBK8_METGS</name>
<dbReference type="PANTHER" id="PTHR43628:SF1">
    <property type="entry name" value="CHITIN SYNTHASE REGULATORY FACTOR 2-RELATED"/>
    <property type="match status" value="1"/>
</dbReference>
<dbReference type="InterPro" id="IPR052945">
    <property type="entry name" value="Mitotic_Regulator"/>
</dbReference>
<dbReference type="Gene3D" id="1.25.40.10">
    <property type="entry name" value="Tetratricopeptide repeat domain"/>
    <property type="match status" value="1"/>
</dbReference>
<dbReference type="EMBL" id="CP001674">
    <property type="protein sequence ID" value="ACT51978.1"/>
    <property type="molecule type" value="Genomic_DNA"/>
</dbReference>
<gene>
    <name evidence="1" type="ordered locus">Msip34_2741</name>
</gene>
<sequence precursor="true">MAKKMTYTLQEAMVKRLLGYLVCVALLLPVTSIAASLDEAKAAVDAGKFAQAAAMYRELAAAGDAKAQYNLGLMYARGDGVQENPQEAVKWYRMSAEQGFAEAQYALGVIYFRRDGGVAMDYDEAIKWYRKAAEQGHVRSQLNLGIVYLRGDVVPQDIPQALKWFGLAAEQGDSDAQFNLGNMYLEGEGVPASMVNGYMWIWLAAENPQDAHGRSGKRKKILMYLEAKMTPEQLAEAKALAQTCQAQHYRSCKLA</sequence>
<dbReference type="PANTHER" id="PTHR43628">
    <property type="entry name" value="ACTIVATOR OF C KINASE PROTEIN 1-RELATED"/>
    <property type="match status" value="1"/>
</dbReference>